<gene>
    <name evidence="2" type="ORF">ACFQY0_18735</name>
</gene>
<dbReference type="EMBL" id="JBHTBS010000014">
    <property type="protein sequence ID" value="MFC7339237.1"/>
    <property type="molecule type" value="Genomic_DNA"/>
</dbReference>
<reference evidence="3" key="1">
    <citation type="journal article" date="2019" name="Int. J. Syst. Evol. Microbiol.">
        <title>The Global Catalogue of Microorganisms (GCM) 10K type strain sequencing project: providing services to taxonomists for standard genome sequencing and annotation.</title>
        <authorList>
            <consortium name="The Broad Institute Genomics Platform"/>
            <consortium name="The Broad Institute Genome Sequencing Center for Infectious Disease"/>
            <person name="Wu L."/>
            <person name="Ma J."/>
        </authorList>
    </citation>
    <scope>NUCLEOTIDE SEQUENCE [LARGE SCALE GENOMIC DNA]</scope>
    <source>
        <strain evidence="3">CGMCC 4.1467</strain>
    </source>
</reference>
<keyword evidence="1" id="KW-0620">Polyamine biosynthesis</keyword>
<dbReference type="PANTHER" id="PTHR43317:SF1">
    <property type="entry name" value="THERMOSPERMINE SYNTHASE ACAULIS5"/>
    <property type="match status" value="1"/>
</dbReference>
<evidence type="ECO:0000313" key="2">
    <source>
        <dbReference type="EMBL" id="MFC7339237.1"/>
    </source>
</evidence>
<evidence type="ECO:0000256" key="1">
    <source>
        <dbReference type="ARBA" id="ARBA00023115"/>
    </source>
</evidence>
<dbReference type="SUPFAM" id="SSF53335">
    <property type="entry name" value="S-adenosyl-L-methionine-dependent methyltransferases"/>
    <property type="match status" value="1"/>
</dbReference>
<dbReference type="Pfam" id="PF01564">
    <property type="entry name" value="Spermine_synth"/>
    <property type="match status" value="1"/>
</dbReference>
<accession>A0ABW2LA21</accession>
<organism evidence="2 3">
    <name type="scientific">Haloferula chungangensis</name>
    <dbReference type="NCBI Taxonomy" id="1048331"/>
    <lineage>
        <taxon>Bacteria</taxon>
        <taxon>Pseudomonadati</taxon>
        <taxon>Verrucomicrobiota</taxon>
        <taxon>Verrucomicrobiia</taxon>
        <taxon>Verrucomicrobiales</taxon>
        <taxon>Verrucomicrobiaceae</taxon>
        <taxon>Haloferula</taxon>
    </lineage>
</organism>
<dbReference type="PANTHER" id="PTHR43317">
    <property type="entry name" value="THERMOSPERMINE SYNTHASE ACAULIS5"/>
    <property type="match status" value="1"/>
</dbReference>
<protein>
    <submittedName>
        <fullName evidence="2">Spermidine synthase</fullName>
    </submittedName>
</protein>
<dbReference type="InterPro" id="IPR029063">
    <property type="entry name" value="SAM-dependent_MTases_sf"/>
</dbReference>
<comment type="caution">
    <text evidence="2">The sequence shown here is derived from an EMBL/GenBank/DDBJ whole genome shotgun (WGS) entry which is preliminary data.</text>
</comment>
<proteinExistence type="predicted"/>
<name>A0ABW2LA21_9BACT</name>
<evidence type="ECO:0000313" key="3">
    <source>
        <dbReference type="Proteomes" id="UP001596472"/>
    </source>
</evidence>
<dbReference type="CDD" id="cd02440">
    <property type="entry name" value="AdoMet_MTases"/>
    <property type="match status" value="1"/>
</dbReference>
<dbReference type="Proteomes" id="UP001596472">
    <property type="component" value="Unassembled WGS sequence"/>
</dbReference>
<keyword evidence="3" id="KW-1185">Reference proteome</keyword>
<dbReference type="Gene3D" id="3.40.50.150">
    <property type="entry name" value="Vaccinia Virus protein VP39"/>
    <property type="match status" value="1"/>
</dbReference>
<sequence length="275" mass="31426">MRPIRTRESAVIMKGCRMPMRRHSTVETEFQKIEVWKSELSCEFRVSGAVHAWWHRDRYLTGLAWDNLAAACLLRSDGPPKSVLMLGLAGGTTLRILRQLLPKCRFTAVDIDRKVVEVAREHMHLDEIGMKVHFADAYRWASGRKERYDVIIDDCYLAGAEDVYRPEKKPGRGIDVLTELLAPGGLFLTNLVTGSGHRRVQSRTRAAFKRAFAEVRSVVTPDSYNETLVGGSKVLTGSRLREWQARFSRKKDLDYWRRLQVRAVQLRKATDSPAD</sequence>